<gene>
    <name evidence="1" type="ORF">OINT_1001638</name>
</gene>
<dbReference type="EMBL" id="ACQA01000001">
    <property type="protein sequence ID" value="EEQ96216.1"/>
    <property type="molecule type" value="Genomic_DNA"/>
</dbReference>
<name>C4WFB9_9HYPH</name>
<evidence type="ECO:0000313" key="2">
    <source>
        <dbReference type="Proteomes" id="UP000004386"/>
    </source>
</evidence>
<dbReference type="AlphaFoldDB" id="C4WFB9"/>
<reference evidence="1 2" key="1">
    <citation type="submission" date="2009-05" db="EMBL/GenBank/DDBJ databases">
        <authorList>
            <person name="Setubal J.C."/>
            <person name="Boyle S."/>
            <person name="Crasta O.R."/>
            <person name="Gillespie J.J."/>
            <person name="Kenyon R.W."/>
            <person name="Lu J."/>
            <person name="Mane S."/>
            <person name="Nagrani S."/>
            <person name="Shallom J.M."/>
            <person name="Shallom S."/>
            <person name="Shukla M."/>
            <person name="Snyder E.E."/>
            <person name="Sobral B.W."/>
            <person name="Wattam A.R."/>
            <person name="Will R."/>
            <person name="Williams K."/>
            <person name="Yoo H."/>
            <person name="Munk C."/>
            <person name="Tapia R."/>
            <person name="Green L."/>
            <person name="Rogers Y."/>
            <person name="Detter J.C."/>
            <person name="Bruce D."/>
            <person name="Brettin T.S."/>
            <person name="Tsolis R."/>
        </authorList>
    </citation>
    <scope>NUCLEOTIDE SEQUENCE [LARGE SCALE GENOMIC DNA]</scope>
    <source>
        <strain evidence="1 2">LMG 3301</strain>
    </source>
</reference>
<dbReference type="HOGENOM" id="CLU_3374887_0_0_5"/>
<dbReference type="Proteomes" id="UP000004386">
    <property type="component" value="Unassembled WGS sequence"/>
</dbReference>
<accession>C4WFB9</accession>
<evidence type="ECO:0000313" key="1">
    <source>
        <dbReference type="EMBL" id="EEQ96216.1"/>
    </source>
</evidence>
<comment type="caution">
    <text evidence="1">The sequence shown here is derived from an EMBL/GenBank/DDBJ whole genome shotgun (WGS) entry which is preliminary data.</text>
</comment>
<proteinExistence type="predicted"/>
<protein>
    <submittedName>
        <fullName evidence="1">Uncharacterized protein</fullName>
    </submittedName>
</protein>
<organism evidence="1 2">
    <name type="scientific">Brucella intermedia LMG 3301</name>
    <dbReference type="NCBI Taxonomy" id="641118"/>
    <lineage>
        <taxon>Bacteria</taxon>
        <taxon>Pseudomonadati</taxon>
        <taxon>Pseudomonadota</taxon>
        <taxon>Alphaproteobacteria</taxon>
        <taxon>Hyphomicrobiales</taxon>
        <taxon>Brucellaceae</taxon>
        <taxon>Brucella/Ochrobactrum group</taxon>
        <taxon>Brucella</taxon>
    </lineage>
</organism>
<sequence length="34" mass="3865">MIGMRNSARKEISFRGNYRTFVAIVAQSNPAHIK</sequence>